<keyword evidence="4" id="KW-1185">Reference proteome</keyword>
<organism evidence="3 4">
    <name type="scientific">Podospora pseudopauciseta</name>
    <dbReference type="NCBI Taxonomy" id="2093780"/>
    <lineage>
        <taxon>Eukaryota</taxon>
        <taxon>Fungi</taxon>
        <taxon>Dikarya</taxon>
        <taxon>Ascomycota</taxon>
        <taxon>Pezizomycotina</taxon>
        <taxon>Sordariomycetes</taxon>
        <taxon>Sordariomycetidae</taxon>
        <taxon>Sordariales</taxon>
        <taxon>Podosporaceae</taxon>
        <taxon>Podospora</taxon>
    </lineage>
</organism>
<dbReference type="EMBL" id="JAFFHB010000002">
    <property type="protein sequence ID" value="KAK4670373.1"/>
    <property type="molecule type" value="Genomic_DNA"/>
</dbReference>
<feature type="compositionally biased region" description="Basic residues" evidence="1">
    <location>
        <begin position="1"/>
        <end position="14"/>
    </location>
</feature>
<accession>A0ABR0HRJ3</accession>
<dbReference type="PANTHER" id="PTHR35910:SF1">
    <property type="entry name" value="2EXR DOMAIN-CONTAINING PROTEIN"/>
    <property type="match status" value="1"/>
</dbReference>
<evidence type="ECO:0000313" key="4">
    <source>
        <dbReference type="Proteomes" id="UP001326199"/>
    </source>
</evidence>
<protein>
    <recommendedName>
        <fullName evidence="2">2EXR domain-containing protein</fullName>
    </recommendedName>
</protein>
<feature type="domain" description="2EXR" evidence="2">
    <location>
        <begin position="114"/>
        <end position="257"/>
    </location>
</feature>
<reference evidence="3 4" key="1">
    <citation type="journal article" date="2023" name="bioRxiv">
        <title>High-quality genome assemblies of four members of thePodospora anserinaspecies complex.</title>
        <authorList>
            <person name="Ament-Velasquez S.L."/>
            <person name="Vogan A.A."/>
            <person name="Wallerman O."/>
            <person name="Hartmann F."/>
            <person name="Gautier V."/>
            <person name="Silar P."/>
            <person name="Giraud T."/>
            <person name="Johannesson H."/>
        </authorList>
    </citation>
    <scope>NUCLEOTIDE SEQUENCE [LARGE SCALE GENOMIC DNA]</scope>
    <source>
        <strain evidence="3 4">CBS 411.78</strain>
    </source>
</reference>
<dbReference type="Proteomes" id="UP001326199">
    <property type="component" value="Unassembled WGS sequence"/>
</dbReference>
<dbReference type="PANTHER" id="PTHR35910">
    <property type="entry name" value="2EXR DOMAIN-CONTAINING PROTEIN"/>
    <property type="match status" value="1"/>
</dbReference>
<proteinExistence type="predicted"/>
<evidence type="ECO:0000256" key="1">
    <source>
        <dbReference type="SAM" id="MobiDB-lite"/>
    </source>
</evidence>
<evidence type="ECO:0000313" key="3">
    <source>
        <dbReference type="EMBL" id="KAK4670373.1"/>
    </source>
</evidence>
<comment type="caution">
    <text evidence="3">The sequence shown here is derived from an EMBL/GenBank/DDBJ whole genome shotgun (WGS) entry which is preliminary data.</text>
</comment>
<dbReference type="Pfam" id="PF20150">
    <property type="entry name" value="2EXR"/>
    <property type="match status" value="1"/>
</dbReference>
<name>A0ABR0HRJ3_9PEZI</name>
<feature type="compositionally biased region" description="Low complexity" evidence="1">
    <location>
        <begin position="31"/>
        <end position="40"/>
    </location>
</feature>
<feature type="compositionally biased region" description="Low complexity" evidence="1">
    <location>
        <begin position="15"/>
        <end position="24"/>
    </location>
</feature>
<dbReference type="GeneID" id="87925658"/>
<gene>
    <name evidence="3" type="ORF">QC763_0042110</name>
</gene>
<dbReference type="InterPro" id="IPR045518">
    <property type="entry name" value="2EXR"/>
</dbReference>
<feature type="region of interest" description="Disordered" evidence="1">
    <location>
        <begin position="1"/>
        <end position="42"/>
    </location>
</feature>
<evidence type="ECO:0000259" key="2">
    <source>
        <dbReference type="Pfam" id="PF20150"/>
    </source>
</evidence>
<sequence>MTTHHSHHNHHHHNNNNNNNSNNNNHHHHPPSSSDDNPPSLTIEPPLLTWEQLLAHFTQEVHRLSSDLHSSHRRLEASFQSQLSVIKRDLSRQLTREIGGVHSHLLLSNQAPKFSYFRKLPVEVRMKVWEFALWGCPRVLEVRAGYLPRGGQVVGRVRGYHGVFEGGTQGEEGRVGRDWRPRVGGGHQGVGGNGGSNPLPGPVVTTNLLPPPPLAGTCHESRVVCLRHGGLVKTKVVTMDGQAYVTGHTWFSPGVDWLKVPSVGPVFAATIVGSVGQGELPPPLDIQQLAEQVLIRKPQDRAELERQVRRFQIGGLWERLKTVGVVVTCDVVRVRMGGWEWGLGMGPGRELFPAGEGPVRFVDLQSPSSTLSIASLFPPGSPPHQVWTAHHYSLVSKNPFCSPLLNNTTFRLEGLETLWLIYRSKLFPLTFALSEIIDSEDLLFYDGEVTRQENGWVREELKRMPEIKLLHAFIMDEFNEEGGGGGYNGEKGVEVRRLYGGNFGGRLGTLGAV</sequence>
<dbReference type="RefSeq" id="XP_062769043.1">
    <property type="nucleotide sequence ID" value="XM_062905647.1"/>
</dbReference>